<gene>
    <name evidence="1" type="ORF">ALQ73_200138</name>
</gene>
<sequence>MSLGTKGVKDATRQARPLVELAVKVASPQGLARRDV</sequence>
<dbReference type="EMBL" id="RBON01000276">
    <property type="protein sequence ID" value="RMM63647.1"/>
    <property type="molecule type" value="Genomic_DNA"/>
</dbReference>
<reference evidence="1 2" key="1">
    <citation type="submission" date="2018-08" db="EMBL/GenBank/DDBJ databases">
        <title>Recombination of ecologically and evolutionarily significant loci maintains genetic cohesion in the Pseudomonas syringae species complex.</title>
        <authorList>
            <person name="Dillon M."/>
            <person name="Thakur S."/>
            <person name="Almeida R.N.D."/>
            <person name="Weir B.S."/>
            <person name="Guttman D.S."/>
        </authorList>
    </citation>
    <scope>NUCLEOTIDE SEQUENCE [LARGE SCALE GENOMIC DNA]</scope>
    <source>
        <strain evidence="1 2">ICMP 4324</strain>
    </source>
</reference>
<accession>A0A3M3FNY1</accession>
<proteinExistence type="predicted"/>
<comment type="caution">
    <text evidence="1">The sequence shown here is derived from an EMBL/GenBank/DDBJ whole genome shotgun (WGS) entry which is preliminary data.</text>
</comment>
<dbReference type="Proteomes" id="UP000276829">
    <property type="component" value="Unassembled WGS sequence"/>
</dbReference>
<evidence type="ECO:0000313" key="1">
    <source>
        <dbReference type="EMBL" id="RMM63647.1"/>
    </source>
</evidence>
<dbReference type="AlphaFoldDB" id="A0A3M3FNY1"/>
<protein>
    <submittedName>
        <fullName evidence="1">Uncharacterized protein</fullName>
    </submittedName>
</protein>
<name>A0A3M3FNY1_PSESG</name>
<evidence type="ECO:0000313" key="2">
    <source>
        <dbReference type="Proteomes" id="UP000276829"/>
    </source>
</evidence>
<organism evidence="1 2">
    <name type="scientific">Pseudomonas savastanoi pv. glycinea</name>
    <name type="common">Pseudomonas syringae pv. glycinea</name>
    <dbReference type="NCBI Taxonomy" id="318"/>
    <lineage>
        <taxon>Bacteria</taxon>
        <taxon>Pseudomonadati</taxon>
        <taxon>Pseudomonadota</taxon>
        <taxon>Gammaproteobacteria</taxon>
        <taxon>Pseudomonadales</taxon>
        <taxon>Pseudomonadaceae</taxon>
        <taxon>Pseudomonas</taxon>
    </lineage>
</organism>